<dbReference type="Proteomes" id="UP000663722">
    <property type="component" value="Chromosome"/>
</dbReference>
<name>A0A975GKF6_9BACT</name>
<feature type="region of interest" description="Disordered" evidence="1">
    <location>
        <begin position="19"/>
        <end position="51"/>
    </location>
</feature>
<reference evidence="2" key="1">
    <citation type="journal article" date="2021" name="Microb. Physiol.">
        <title>Proteogenomic Insights into the Physiology of Marine, Sulfate-Reducing, Filamentous Desulfonema limicola and Desulfonema magnum.</title>
        <authorList>
            <person name="Schnaars V."/>
            <person name="Wohlbrand L."/>
            <person name="Scheve S."/>
            <person name="Hinrichs C."/>
            <person name="Reinhardt R."/>
            <person name="Rabus R."/>
        </authorList>
    </citation>
    <scope>NUCLEOTIDE SEQUENCE</scope>
    <source>
        <strain evidence="2">4be13</strain>
    </source>
</reference>
<protein>
    <submittedName>
        <fullName evidence="2">Uncharacterized protein</fullName>
    </submittedName>
</protein>
<evidence type="ECO:0000313" key="3">
    <source>
        <dbReference type="Proteomes" id="UP000663722"/>
    </source>
</evidence>
<dbReference type="KEGG" id="dmm:dnm_006550"/>
<sequence>MEQKVTTLIPPACHFVRLNSRRSLRNQESASSGNHGTEGHNPYSPCLSFRSTEFTPKPAKSGIHSPGTVTSAKNKFLLSQEIEAVLPDRIKKNLIIELQEYHISPSPTANHNSLTTTH</sequence>
<evidence type="ECO:0000256" key="1">
    <source>
        <dbReference type="SAM" id="MobiDB-lite"/>
    </source>
</evidence>
<feature type="compositionally biased region" description="Polar residues" evidence="1">
    <location>
        <begin position="26"/>
        <end position="35"/>
    </location>
</feature>
<proteinExistence type="predicted"/>
<organism evidence="2 3">
    <name type="scientific">Desulfonema magnum</name>
    <dbReference type="NCBI Taxonomy" id="45655"/>
    <lineage>
        <taxon>Bacteria</taxon>
        <taxon>Pseudomonadati</taxon>
        <taxon>Thermodesulfobacteriota</taxon>
        <taxon>Desulfobacteria</taxon>
        <taxon>Desulfobacterales</taxon>
        <taxon>Desulfococcaceae</taxon>
        <taxon>Desulfonema</taxon>
    </lineage>
</organism>
<dbReference type="EMBL" id="CP061800">
    <property type="protein sequence ID" value="QTA84656.1"/>
    <property type="molecule type" value="Genomic_DNA"/>
</dbReference>
<keyword evidence="3" id="KW-1185">Reference proteome</keyword>
<dbReference type="AlphaFoldDB" id="A0A975GKF6"/>
<evidence type="ECO:0000313" key="2">
    <source>
        <dbReference type="EMBL" id="QTA84656.1"/>
    </source>
</evidence>
<gene>
    <name evidence="2" type="ORF">dnm_006550</name>
</gene>
<accession>A0A975GKF6</accession>